<dbReference type="PANTHER" id="PTHR30055:SF226">
    <property type="entry name" value="HTH-TYPE TRANSCRIPTIONAL REGULATOR PKSA"/>
    <property type="match status" value="1"/>
</dbReference>
<dbReference type="SUPFAM" id="SSF48498">
    <property type="entry name" value="Tetracyclin repressor-like, C-terminal domain"/>
    <property type="match status" value="1"/>
</dbReference>
<name>A0A345ZXQ1_9HYPH</name>
<dbReference type="GO" id="GO:0000976">
    <property type="term" value="F:transcription cis-regulatory region binding"/>
    <property type="evidence" value="ECO:0007669"/>
    <property type="project" value="TreeGrafter"/>
</dbReference>
<feature type="DNA-binding region" description="H-T-H motif" evidence="2">
    <location>
        <begin position="50"/>
        <end position="69"/>
    </location>
</feature>
<dbReference type="RefSeq" id="WP_115692077.1">
    <property type="nucleotide sequence ID" value="NZ_CP031417.1"/>
</dbReference>
<accession>A0A345ZXQ1</accession>
<dbReference type="Pfam" id="PF00440">
    <property type="entry name" value="TetR_N"/>
    <property type="match status" value="1"/>
</dbReference>
<dbReference type="InterPro" id="IPR001647">
    <property type="entry name" value="HTH_TetR"/>
</dbReference>
<dbReference type="EMBL" id="CP031417">
    <property type="protein sequence ID" value="AXK81698.1"/>
    <property type="molecule type" value="Genomic_DNA"/>
</dbReference>
<protein>
    <submittedName>
        <fullName evidence="4">TetR/AcrR family transcriptional regulator</fullName>
    </submittedName>
</protein>
<dbReference type="InterPro" id="IPR050109">
    <property type="entry name" value="HTH-type_TetR-like_transc_reg"/>
</dbReference>
<dbReference type="Proteomes" id="UP000254889">
    <property type="component" value="Chromosome"/>
</dbReference>
<organism evidence="4 5">
    <name type="scientific">Pseudolabrys taiwanensis</name>
    <dbReference type="NCBI Taxonomy" id="331696"/>
    <lineage>
        <taxon>Bacteria</taxon>
        <taxon>Pseudomonadati</taxon>
        <taxon>Pseudomonadota</taxon>
        <taxon>Alphaproteobacteria</taxon>
        <taxon>Hyphomicrobiales</taxon>
        <taxon>Xanthobacteraceae</taxon>
        <taxon>Pseudolabrys</taxon>
    </lineage>
</organism>
<dbReference type="PROSITE" id="PS50977">
    <property type="entry name" value="HTH_TETR_2"/>
    <property type="match status" value="1"/>
</dbReference>
<dbReference type="Gene3D" id="1.10.357.10">
    <property type="entry name" value="Tetracycline Repressor, domain 2"/>
    <property type="match status" value="1"/>
</dbReference>
<evidence type="ECO:0000259" key="3">
    <source>
        <dbReference type="PROSITE" id="PS50977"/>
    </source>
</evidence>
<dbReference type="InterPro" id="IPR036271">
    <property type="entry name" value="Tet_transcr_reg_TetR-rel_C_sf"/>
</dbReference>
<gene>
    <name evidence="4" type="ORF">DW352_14920</name>
</gene>
<evidence type="ECO:0000256" key="1">
    <source>
        <dbReference type="ARBA" id="ARBA00023125"/>
    </source>
</evidence>
<dbReference type="OrthoDB" id="7185252at2"/>
<proteinExistence type="predicted"/>
<sequence length="224" mass="25716">MSPTRPKQKPLRPSNDGLLGLREKNKLEKLRRIKSAARKLFIQRGFDDTTTREIAQLAGVGIGTVFTYADNKRDLLFLIANEDLADVTEKAEAAIRDDAPCLQNLITVFRHHYELFGRQPLLSRLMLREMTFYDSGRQAAEFQAIRERVIRLVGRVIKMAIDRQTVHSSEDADFIGWVAFSIFQVELRRWLMSKKLDVEAGVDALQRALKLFMQGVTPAKTRQR</sequence>
<dbReference type="SUPFAM" id="SSF46689">
    <property type="entry name" value="Homeodomain-like"/>
    <property type="match status" value="1"/>
</dbReference>
<keyword evidence="5" id="KW-1185">Reference proteome</keyword>
<dbReference type="AlphaFoldDB" id="A0A345ZXQ1"/>
<evidence type="ECO:0000256" key="2">
    <source>
        <dbReference type="PROSITE-ProRule" id="PRU00335"/>
    </source>
</evidence>
<dbReference type="KEGG" id="ptaw:DW352_14920"/>
<dbReference type="PRINTS" id="PR00455">
    <property type="entry name" value="HTHTETR"/>
</dbReference>
<evidence type="ECO:0000313" key="5">
    <source>
        <dbReference type="Proteomes" id="UP000254889"/>
    </source>
</evidence>
<evidence type="ECO:0000313" key="4">
    <source>
        <dbReference type="EMBL" id="AXK81698.1"/>
    </source>
</evidence>
<feature type="domain" description="HTH tetR-type" evidence="3">
    <location>
        <begin position="27"/>
        <end position="87"/>
    </location>
</feature>
<dbReference type="GO" id="GO:0003700">
    <property type="term" value="F:DNA-binding transcription factor activity"/>
    <property type="evidence" value="ECO:0007669"/>
    <property type="project" value="TreeGrafter"/>
</dbReference>
<dbReference type="PANTHER" id="PTHR30055">
    <property type="entry name" value="HTH-TYPE TRANSCRIPTIONAL REGULATOR RUTR"/>
    <property type="match status" value="1"/>
</dbReference>
<reference evidence="4 5" key="1">
    <citation type="submission" date="2018-07" db="EMBL/GenBank/DDBJ databases">
        <authorList>
            <person name="Quirk P.G."/>
            <person name="Krulwich T.A."/>
        </authorList>
    </citation>
    <scope>NUCLEOTIDE SEQUENCE [LARGE SCALE GENOMIC DNA]</scope>
    <source>
        <strain evidence="4 5">CC-BB4</strain>
    </source>
</reference>
<keyword evidence="1 2" id="KW-0238">DNA-binding</keyword>
<dbReference type="InterPro" id="IPR009057">
    <property type="entry name" value="Homeodomain-like_sf"/>
</dbReference>